<proteinExistence type="predicted"/>
<protein>
    <submittedName>
        <fullName evidence="1">Uncharacterized protein</fullName>
    </submittedName>
</protein>
<dbReference type="EMBL" id="OMOD01000037">
    <property type="protein sequence ID" value="SPF34599.1"/>
    <property type="molecule type" value="Genomic_DNA"/>
</dbReference>
<sequence>MATQTESWSIAQRLQQTTEELKTLEQLIVSADFSPRILSEFRNAVDSVRQTARVVQMWMGLQQQHRDPYSVMSTLSGDRVRRATQIAKDLTIDLQSLEVDFGTEGLAELFQAIESLHERLAPLFRAGDRRL</sequence>
<evidence type="ECO:0000313" key="2">
    <source>
        <dbReference type="Proteomes" id="UP000238701"/>
    </source>
</evidence>
<dbReference type="AlphaFoldDB" id="A0A2U3K4R3"/>
<gene>
    <name evidence="1" type="ORF">SBA1_1310020</name>
</gene>
<organism evidence="1 2">
    <name type="scientific">Candidatus Sulfotelmatobacter kueseliae</name>
    <dbReference type="NCBI Taxonomy" id="2042962"/>
    <lineage>
        <taxon>Bacteria</taxon>
        <taxon>Pseudomonadati</taxon>
        <taxon>Acidobacteriota</taxon>
        <taxon>Terriglobia</taxon>
        <taxon>Terriglobales</taxon>
        <taxon>Candidatus Korobacteraceae</taxon>
        <taxon>Candidatus Sulfotelmatobacter</taxon>
    </lineage>
</organism>
<evidence type="ECO:0000313" key="1">
    <source>
        <dbReference type="EMBL" id="SPF34599.1"/>
    </source>
</evidence>
<reference evidence="2" key="1">
    <citation type="submission" date="2018-02" db="EMBL/GenBank/DDBJ databases">
        <authorList>
            <person name="Hausmann B."/>
        </authorList>
    </citation>
    <scope>NUCLEOTIDE SEQUENCE [LARGE SCALE GENOMIC DNA]</scope>
    <source>
        <strain evidence="2">Peat soil MAG SbA1</strain>
    </source>
</reference>
<dbReference type="Proteomes" id="UP000238701">
    <property type="component" value="Unassembled WGS sequence"/>
</dbReference>
<name>A0A2U3K4R3_9BACT</name>
<accession>A0A2U3K4R3</accession>